<reference evidence="1 2" key="1">
    <citation type="journal article" date="2014" name="PLoS ONE">
        <title>Rumen cellulosomics: divergent fiber-degrading strategies revealed by comparative genome-wide analysis of six ruminococcal strains.</title>
        <authorList>
            <person name="Dassa B."/>
            <person name="Borovok I."/>
            <person name="Ruimy-Israeli V."/>
            <person name="Lamed R."/>
            <person name="Flint H.J."/>
            <person name="Duncan S.H."/>
            <person name="Henrissat B."/>
            <person name="Coutinho P."/>
            <person name="Morrison M."/>
            <person name="Mosoni P."/>
            <person name="Yeoman C.J."/>
            <person name="White B.A."/>
            <person name="Bayer E.A."/>
        </authorList>
    </citation>
    <scope>NUCLEOTIDE SEQUENCE [LARGE SCALE GENOMIC DNA]</scope>
    <source>
        <strain evidence="1 2">007c</strain>
    </source>
</reference>
<dbReference type="RefSeq" id="WP_193385759.1">
    <property type="nucleotide sequence ID" value="NZ_ATAX01000035.1"/>
</dbReference>
<dbReference type="AlphaFoldDB" id="W7UBG3"/>
<dbReference type="PROSITE" id="PS51257">
    <property type="entry name" value="PROKAR_LIPOPROTEIN"/>
    <property type="match status" value="1"/>
</dbReference>
<comment type="caution">
    <text evidence="1">The sequence shown here is derived from an EMBL/GenBank/DDBJ whole genome shotgun (WGS) entry which is preliminary data.</text>
</comment>
<sequence>MDIKSLIKGTAAGAAVGFACYALSNARPLKKMSIRHDARKALKAIGDLLGDIKSVIM</sequence>
<gene>
    <name evidence="1" type="ORF">RF007C_07775</name>
</gene>
<evidence type="ECO:0000313" key="2">
    <source>
        <dbReference type="Proteomes" id="UP000019365"/>
    </source>
</evidence>
<organism evidence="1 2">
    <name type="scientific">Ruminococcus flavefaciens 007c</name>
    <dbReference type="NCBI Taxonomy" id="1341157"/>
    <lineage>
        <taxon>Bacteria</taxon>
        <taxon>Bacillati</taxon>
        <taxon>Bacillota</taxon>
        <taxon>Clostridia</taxon>
        <taxon>Eubacteriales</taxon>
        <taxon>Oscillospiraceae</taxon>
        <taxon>Ruminococcus</taxon>
    </lineage>
</organism>
<evidence type="ECO:0000313" key="1">
    <source>
        <dbReference type="EMBL" id="EWM52426.1"/>
    </source>
</evidence>
<name>W7UBG3_RUMFL</name>
<proteinExistence type="predicted"/>
<dbReference type="EMBL" id="ATAX01000035">
    <property type="protein sequence ID" value="EWM52426.1"/>
    <property type="molecule type" value="Genomic_DNA"/>
</dbReference>
<dbReference type="Proteomes" id="UP000019365">
    <property type="component" value="Unassembled WGS sequence"/>
</dbReference>
<keyword evidence="2" id="KW-1185">Reference proteome</keyword>
<protein>
    <submittedName>
        <fullName evidence="1">Uncharacterized protein</fullName>
    </submittedName>
</protein>
<dbReference type="PATRIC" id="fig|1341157.4.peg.2798"/>
<accession>W7UBG3</accession>